<protein>
    <recommendedName>
        <fullName evidence="3">SGNH/GDSL hydrolase family protein</fullName>
    </recommendedName>
</protein>
<sequence>MKKSLKLFLIVAVVFVAVDRIVSYGLRRMEDKVVTGQGVGKVNQFLKIKDSANLLVFGSSRANHHVENKMLDSASFNMGVDGTKLGQSAGLISTLNKKEQIILVHVDQSTVFDEAYTASDMLNLINISANHKSVKDLILNFFPEEIYITNTVSSYAYNGKVLSIFKNYFLPDAGYMKYGGYDPLVPTSAQKDIFAALLKDNDFVSDKRTEFNVNSTVDILIDYINKKSEELNSRVIFFTSPSLRPISDEIRSATKNYFGSKQLEYYDYSEFDDGSKIDFWKDFTHMSAKGARAFTKELEVVLKRQ</sequence>
<dbReference type="EMBL" id="JBHULY010000013">
    <property type="protein sequence ID" value="MFD2725971.1"/>
    <property type="molecule type" value="Genomic_DNA"/>
</dbReference>
<reference evidence="2" key="1">
    <citation type="journal article" date="2019" name="Int. J. Syst. Evol. Microbiol.">
        <title>The Global Catalogue of Microorganisms (GCM) 10K type strain sequencing project: providing services to taxonomists for standard genome sequencing and annotation.</title>
        <authorList>
            <consortium name="The Broad Institute Genomics Platform"/>
            <consortium name="The Broad Institute Genome Sequencing Center for Infectious Disease"/>
            <person name="Wu L."/>
            <person name="Ma J."/>
        </authorList>
    </citation>
    <scope>NUCLEOTIDE SEQUENCE [LARGE SCALE GENOMIC DNA]</scope>
    <source>
        <strain evidence="2">KCTC 42398</strain>
    </source>
</reference>
<keyword evidence="2" id="KW-1185">Reference proteome</keyword>
<evidence type="ECO:0000313" key="2">
    <source>
        <dbReference type="Proteomes" id="UP001597476"/>
    </source>
</evidence>
<name>A0ABW5TAD0_9FLAO</name>
<comment type="caution">
    <text evidence="1">The sequence shown here is derived from an EMBL/GenBank/DDBJ whole genome shotgun (WGS) entry which is preliminary data.</text>
</comment>
<gene>
    <name evidence="1" type="ORF">ACFSR8_07070</name>
</gene>
<organism evidence="1 2">
    <name type="scientific">Hyunsoonleella rubra</name>
    <dbReference type="NCBI Taxonomy" id="1737062"/>
    <lineage>
        <taxon>Bacteria</taxon>
        <taxon>Pseudomonadati</taxon>
        <taxon>Bacteroidota</taxon>
        <taxon>Flavobacteriia</taxon>
        <taxon>Flavobacteriales</taxon>
        <taxon>Flavobacteriaceae</taxon>
    </lineage>
</organism>
<dbReference type="RefSeq" id="WP_380290464.1">
    <property type="nucleotide sequence ID" value="NZ_JBHULY010000013.1"/>
</dbReference>
<accession>A0ABW5TAD0</accession>
<evidence type="ECO:0008006" key="3">
    <source>
        <dbReference type="Google" id="ProtNLM"/>
    </source>
</evidence>
<dbReference type="Proteomes" id="UP001597476">
    <property type="component" value="Unassembled WGS sequence"/>
</dbReference>
<evidence type="ECO:0000313" key="1">
    <source>
        <dbReference type="EMBL" id="MFD2725971.1"/>
    </source>
</evidence>
<proteinExistence type="predicted"/>